<proteinExistence type="predicted"/>
<organism evidence="1 2">
    <name type="scientific">Luethyella okanaganae</name>
    <dbReference type="NCBI Taxonomy" id="69372"/>
    <lineage>
        <taxon>Bacteria</taxon>
        <taxon>Bacillati</taxon>
        <taxon>Actinomycetota</taxon>
        <taxon>Actinomycetes</taxon>
        <taxon>Micrococcales</taxon>
        <taxon>Microbacteriaceae</taxon>
        <taxon>Luethyella</taxon>
    </lineage>
</organism>
<evidence type="ECO:0000313" key="2">
    <source>
        <dbReference type="Proteomes" id="UP001596306"/>
    </source>
</evidence>
<name>A0ABW1VFG3_9MICO</name>
<comment type="caution">
    <text evidence="1">The sequence shown here is derived from an EMBL/GenBank/DDBJ whole genome shotgun (WGS) entry which is preliminary data.</text>
</comment>
<reference evidence="2" key="1">
    <citation type="journal article" date="2019" name="Int. J. Syst. Evol. Microbiol.">
        <title>The Global Catalogue of Microorganisms (GCM) 10K type strain sequencing project: providing services to taxonomists for standard genome sequencing and annotation.</title>
        <authorList>
            <consortium name="The Broad Institute Genomics Platform"/>
            <consortium name="The Broad Institute Genome Sequencing Center for Infectious Disease"/>
            <person name="Wu L."/>
            <person name="Ma J."/>
        </authorList>
    </citation>
    <scope>NUCLEOTIDE SEQUENCE [LARGE SCALE GENOMIC DNA]</scope>
    <source>
        <strain evidence="2">CCUG 43304</strain>
    </source>
</reference>
<sequence length="160" mass="17573">MSMNFMLGFVPETDISTFGRRPDTPIDFDEASRSGAKGPSAVQVGRHVLLVDPGLDLQRLPQLVEPPTGTVLVSLGGTSDVYVVQSFGDDPRLRVLAERELAEDIGTPLDVETVFEEEEDPEDGHLELFCRLAGITLGELWNLEWSPLARGGFFGRLFGR</sequence>
<accession>A0ABW1VFG3</accession>
<protein>
    <submittedName>
        <fullName evidence="1">Uncharacterized protein</fullName>
    </submittedName>
</protein>
<keyword evidence="2" id="KW-1185">Reference proteome</keyword>
<dbReference type="Proteomes" id="UP001596306">
    <property type="component" value="Unassembled WGS sequence"/>
</dbReference>
<gene>
    <name evidence="1" type="ORF">ACFQB0_03730</name>
</gene>
<dbReference type="RefSeq" id="WP_386727724.1">
    <property type="nucleotide sequence ID" value="NZ_JBHSTP010000001.1"/>
</dbReference>
<evidence type="ECO:0000313" key="1">
    <source>
        <dbReference type="EMBL" id="MFC6355219.1"/>
    </source>
</evidence>
<dbReference type="EMBL" id="JBHSTP010000001">
    <property type="protein sequence ID" value="MFC6355219.1"/>
    <property type="molecule type" value="Genomic_DNA"/>
</dbReference>